<evidence type="ECO:0000256" key="4">
    <source>
        <dbReference type="ARBA" id="ARBA00022676"/>
    </source>
</evidence>
<dbReference type="GO" id="GO:0008378">
    <property type="term" value="F:galactosyltransferase activity"/>
    <property type="evidence" value="ECO:0007669"/>
    <property type="project" value="TreeGrafter"/>
</dbReference>
<evidence type="ECO:0000256" key="9">
    <source>
        <dbReference type="ARBA" id="ARBA00023136"/>
    </source>
</evidence>
<dbReference type="OrthoDB" id="10016069at2759"/>
<organism evidence="13 14">
    <name type="scientific">Brachionus calyciflorus</name>
    <dbReference type="NCBI Taxonomy" id="104777"/>
    <lineage>
        <taxon>Eukaryota</taxon>
        <taxon>Metazoa</taxon>
        <taxon>Spiralia</taxon>
        <taxon>Gnathifera</taxon>
        <taxon>Rotifera</taxon>
        <taxon>Eurotatoria</taxon>
        <taxon>Monogononta</taxon>
        <taxon>Pseudotrocha</taxon>
        <taxon>Ploima</taxon>
        <taxon>Brachionidae</taxon>
        <taxon>Brachionus</taxon>
    </lineage>
</organism>
<dbReference type="Pfam" id="PF13733">
    <property type="entry name" value="Glyco_transf_7N"/>
    <property type="match status" value="1"/>
</dbReference>
<accession>A0A813X242</accession>
<comment type="pathway">
    <text evidence="2">Protein modification; protein glycosylation.</text>
</comment>
<comment type="similarity">
    <text evidence="3">Belongs to the glycosyltransferase 7 family.</text>
</comment>
<dbReference type="InterPro" id="IPR003859">
    <property type="entry name" value="Galactosyl_T"/>
</dbReference>
<comment type="caution">
    <text evidence="13">The sequence shown here is derived from an EMBL/GenBank/DDBJ whole genome shotgun (WGS) entry which is preliminary data.</text>
</comment>
<keyword evidence="6" id="KW-0812">Transmembrane</keyword>
<dbReference type="PRINTS" id="PR02050">
    <property type="entry name" value="B14GALTRFASE"/>
</dbReference>
<dbReference type="GO" id="GO:0016020">
    <property type="term" value="C:membrane"/>
    <property type="evidence" value="ECO:0007669"/>
    <property type="project" value="UniProtKB-SubCell"/>
</dbReference>
<keyword evidence="9" id="KW-0472">Membrane</keyword>
<evidence type="ECO:0000256" key="7">
    <source>
        <dbReference type="ARBA" id="ARBA00022968"/>
    </source>
</evidence>
<feature type="domain" description="Galactosyltransferase N-terminal" evidence="12">
    <location>
        <begin position="8"/>
        <end position="141"/>
    </location>
</feature>
<dbReference type="Gene3D" id="3.90.550.10">
    <property type="entry name" value="Spore Coat Polysaccharide Biosynthesis Protein SpsA, Chain A"/>
    <property type="match status" value="1"/>
</dbReference>
<dbReference type="InterPro" id="IPR029044">
    <property type="entry name" value="Nucleotide-diphossugar_trans"/>
</dbReference>
<evidence type="ECO:0000256" key="1">
    <source>
        <dbReference type="ARBA" id="ARBA00004606"/>
    </source>
</evidence>
<sequence length="276" mass="32438">MPNAAHGCHIKSNKLIEYLKKSEDKHDTLEKIEKELSYLNLQMGGVNIPKKWNVKIAIIVPYRDRLRNLKLFIRFIHPFLVKQNIYYGIYLVEPLKNLTFNKGLSMNVGFIESQKDNDWDCFIFHDVDLLPENDKNKYGCHQKVPKLISIAISAFGYSTDGYFKDKHFGGVTAFTKKQFEKINGFSNVYYGWGLEDDDARLRVLSKYPFIKRSTPDIGRYYANCHEPQKRNPSRFILYMNSLNRQDKDGLNSLEYKTIKKEKSHLFNRLLISYQNE</sequence>
<keyword evidence="7" id="KW-0735">Signal-anchor</keyword>
<keyword evidence="10" id="KW-0325">Glycoprotein</keyword>
<evidence type="ECO:0000256" key="2">
    <source>
        <dbReference type="ARBA" id="ARBA00004922"/>
    </source>
</evidence>
<gene>
    <name evidence="13" type="ORF">OXX778_LOCUS9577</name>
</gene>
<dbReference type="Proteomes" id="UP000663879">
    <property type="component" value="Unassembled WGS sequence"/>
</dbReference>
<evidence type="ECO:0000256" key="3">
    <source>
        <dbReference type="ARBA" id="ARBA00005735"/>
    </source>
</evidence>
<evidence type="ECO:0000313" key="13">
    <source>
        <dbReference type="EMBL" id="CAF0863841.1"/>
    </source>
</evidence>
<keyword evidence="4" id="KW-0328">Glycosyltransferase</keyword>
<dbReference type="GO" id="GO:0005975">
    <property type="term" value="P:carbohydrate metabolic process"/>
    <property type="evidence" value="ECO:0007669"/>
    <property type="project" value="InterPro"/>
</dbReference>
<keyword evidence="14" id="KW-1185">Reference proteome</keyword>
<dbReference type="GO" id="GO:0005794">
    <property type="term" value="C:Golgi apparatus"/>
    <property type="evidence" value="ECO:0007669"/>
    <property type="project" value="TreeGrafter"/>
</dbReference>
<dbReference type="Pfam" id="PF02709">
    <property type="entry name" value="Glyco_transf_7C"/>
    <property type="match status" value="1"/>
</dbReference>
<keyword evidence="5" id="KW-0808">Transferase</keyword>
<dbReference type="AlphaFoldDB" id="A0A813X242"/>
<feature type="domain" description="Galactosyltransferase C-terminal" evidence="11">
    <location>
        <begin position="162"/>
        <end position="225"/>
    </location>
</feature>
<evidence type="ECO:0000256" key="6">
    <source>
        <dbReference type="ARBA" id="ARBA00022692"/>
    </source>
</evidence>
<dbReference type="PANTHER" id="PTHR19300">
    <property type="entry name" value="BETA-1,4-GALACTOSYLTRANSFERASE"/>
    <property type="match status" value="1"/>
</dbReference>
<dbReference type="InterPro" id="IPR027791">
    <property type="entry name" value="Galactosyl_T_C"/>
</dbReference>
<proteinExistence type="inferred from homology"/>
<comment type="subcellular location">
    <subcellularLocation>
        <location evidence="1">Membrane</location>
        <topology evidence="1">Single-pass type II membrane protein</topology>
    </subcellularLocation>
</comment>
<keyword evidence="8" id="KW-1133">Transmembrane helix</keyword>
<dbReference type="UniPathway" id="UPA00378"/>
<evidence type="ECO:0000256" key="8">
    <source>
        <dbReference type="ARBA" id="ARBA00022989"/>
    </source>
</evidence>
<dbReference type="SUPFAM" id="SSF53448">
    <property type="entry name" value="Nucleotide-diphospho-sugar transferases"/>
    <property type="match status" value="1"/>
</dbReference>
<name>A0A813X242_9BILA</name>
<evidence type="ECO:0000256" key="10">
    <source>
        <dbReference type="ARBA" id="ARBA00023180"/>
    </source>
</evidence>
<evidence type="ECO:0000259" key="12">
    <source>
        <dbReference type="Pfam" id="PF13733"/>
    </source>
</evidence>
<dbReference type="PANTHER" id="PTHR19300:SF57">
    <property type="entry name" value="BETA-1,4-N-ACETYLGALACTOSAMINYLTRANSFERASE"/>
    <property type="match status" value="1"/>
</dbReference>
<evidence type="ECO:0000313" key="14">
    <source>
        <dbReference type="Proteomes" id="UP000663879"/>
    </source>
</evidence>
<dbReference type="EMBL" id="CAJNOC010001426">
    <property type="protein sequence ID" value="CAF0863841.1"/>
    <property type="molecule type" value="Genomic_DNA"/>
</dbReference>
<reference evidence="13" key="1">
    <citation type="submission" date="2021-02" db="EMBL/GenBank/DDBJ databases">
        <authorList>
            <person name="Nowell W R."/>
        </authorList>
    </citation>
    <scope>NUCLEOTIDE SEQUENCE</scope>
    <source>
        <strain evidence="13">Ploen Becks lab</strain>
    </source>
</reference>
<evidence type="ECO:0000259" key="11">
    <source>
        <dbReference type="Pfam" id="PF02709"/>
    </source>
</evidence>
<dbReference type="InterPro" id="IPR027995">
    <property type="entry name" value="Galactosyl_T_N"/>
</dbReference>
<protein>
    <submittedName>
        <fullName evidence="13">Uncharacterized protein</fullName>
    </submittedName>
</protein>
<evidence type="ECO:0000256" key="5">
    <source>
        <dbReference type="ARBA" id="ARBA00022679"/>
    </source>
</evidence>